<accession>A0A3E0K6J4</accession>
<reference evidence="3 4" key="1">
    <citation type="submission" date="2018-03" db="EMBL/GenBank/DDBJ databases">
        <authorList>
            <person name="Keele B.F."/>
        </authorList>
    </citation>
    <scope>NUCLEOTIDE SEQUENCE [LARGE SCALE GENOMIC DNA]</scope>
    <source>
        <strain evidence="3">ZCTH4_d</strain>
    </source>
</reference>
<evidence type="ECO:0000313" key="4">
    <source>
        <dbReference type="Proteomes" id="UP000257014"/>
    </source>
</evidence>
<dbReference type="Pfam" id="PF14478">
    <property type="entry name" value="DUF4430"/>
    <property type="match status" value="1"/>
</dbReference>
<proteinExistence type="predicted"/>
<dbReference type="EMBL" id="QEWE01000012">
    <property type="protein sequence ID" value="REJ29978.1"/>
    <property type="molecule type" value="Genomic_DNA"/>
</dbReference>
<feature type="domain" description="Transcobalamin-like C-terminal" evidence="2">
    <location>
        <begin position="285"/>
        <end position="360"/>
    </location>
</feature>
<protein>
    <recommendedName>
        <fullName evidence="2">Transcobalamin-like C-terminal domain-containing protein</fullName>
    </recommendedName>
</protein>
<dbReference type="AlphaFoldDB" id="A0A3E0K6J4"/>
<dbReference type="Proteomes" id="UP000257014">
    <property type="component" value="Unassembled WGS sequence"/>
</dbReference>
<feature type="region of interest" description="Disordered" evidence="1">
    <location>
        <begin position="1"/>
        <end position="35"/>
    </location>
</feature>
<dbReference type="Gene3D" id="2.170.130.30">
    <property type="match status" value="1"/>
</dbReference>
<evidence type="ECO:0000313" key="3">
    <source>
        <dbReference type="EMBL" id="REJ29978.1"/>
    </source>
</evidence>
<feature type="compositionally biased region" description="Low complexity" evidence="1">
    <location>
        <begin position="232"/>
        <end position="246"/>
    </location>
</feature>
<name>A0A3E0K6J4_9BACI</name>
<feature type="compositionally biased region" description="Basic and acidic residues" evidence="1">
    <location>
        <begin position="202"/>
        <end position="223"/>
    </location>
</feature>
<evidence type="ECO:0000259" key="2">
    <source>
        <dbReference type="Pfam" id="PF14478"/>
    </source>
</evidence>
<feature type="compositionally biased region" description="Basic residues" evidence="1">
    <location>
        <begin position="13"/>
        <end position="22"/>
    </location>
</feature>
<evidence type="ECO:0000256" key="1">
    <source>
        <dbReference type="SAM" id="MobiDB-lite"/>
    </source>
</evidence>
<organism evidence="3 4">
    <name type="scientific">Caldibacillus debilis</name>
    <dbReference type="NCBI Taxonomy" id="301148"/>
    <lineage>
        <taxon>Bacteria</taxon>
        <taxon>Bacillati</taxon>
        <taxon>Bacillota</taxon>
        <taxon>Bacilli</taxon>
        <taxon>Bacillales</taxon>
        <taxon>Bacillaceae</taxon>
        <taxon>Caldibacillus</taxon>
    </lineage>
</organism>
<sequence length="365" mass="38485">MFERRRLGVSVCGRRKSPGRRRREAEPGGSKNRCGRRRETLARYGGRTCGSFAFRHFADGFGRRPAPAKKKGVQGLIFGAGLLLRYPFPIREFGHGEGDRLASCKKVLLLAVALILFIFSSGCEKDSPLPQNKADDWQAEQAAGSGKAGDAGDKAETAATGRKTGGDIKEKAPAADSAAGDQTGTGASGNPAEKAGVTAASDHPEKNPDNPGKNGEKAEKKTGQEPGRSGQTASGTSPGKKSGTGAASPASRPEPAVTVSVIGLDEHGKTKVFLPPSKIGIGSKDTVFTATIRILKEKNIPYEASGSGASAYMEGIHGLYEFDYGPLSGWLYKKNGVIVNRGAGSEPVKNGDKIVWFYTKDFTKN</sequence>
<gene>
    <name evidence="3" type="ORF">C6P37_04080</name>
</gene>
<dbReference type="InterPro" id="IPR027954">
    <property type="entry name" value="Transcobalamin-like_C"/>
</dbReference>
<feature type="compositionally biased region" description="Basic and acidic residues" evidence="1">
    <location>
        <begin position="164"/>
        <end position="173"/>
    </location>
</feature>
<comment type="caution">
    <text evidence="3">The sequence shown here is derived from an EMBL/GenBank/DDBJ whole genome shotgun (WGS) entry which is preliminary data.</text>
</comment>
<feature type="region of interest" description="Disordered" evidence="1">
    <location>
        <begin position="128"/>
        <end position="254"/>
    </location>
</feature>